<comment type="similarity">
    <text evidence="1">Belongs to the short-chain fatty acyl-CoA assimilation regulator (ScfR) family.</text>
</comment>
<organism evidence="3 4">
    <name type="scientific">Enterococcus cecorum</name>
    <dbReference type="NCBI Taxonomy" id="44008"/>
    <lineage>
        <taxon>Bacteria</taxon>
        <taxon>Bacillati</taxon>
        <taxon>Bacillota</taxon>
        <taxon>Bacilli</taxon>
        <taxon>Lactobacillales</taxon>
        <taxon>Enterococcaceae</taxon>
        <taxon>Enterococcus</taxon>
    </lineage>
</organism>
<evidence type="ECO:0000313" key="4">
    <source>
        <dbReference type="Proteomes" id="UP000196503"/>
    </source>
</evidence>
<dbReference type="AlphaFoldDB" id="A0A200I152"/>
<protein>
    <recommendedName>
        <fullName evidence="2">HTH cro/C1-type domain-containing protein</fullName>
    </recommendedName>
</protein>
<sequence>MISFTKYIEKTFYDEIYDASEKYFLGNLEELGITYDYDDEVEVTDVEFKYVYAGHRGDGEIDIDILTDVYAVVTERTNHYENTIEKNCWLRVSAIGKPDAGIKNFKIVKVDTYERGTYSTFKYPLSDKLVPFIWKDDLDKVAEAILNKYDRNALLTPTRVEPDYIIQQMGLQLKYASITEDTSIFGQIYFQDNPEKGISAGTVVIDEKLPQIRNFGVVRNTILHECVHWELHRYALELARAEKEELSVLSTTNDIKDEKASDMIGWMEWHAESIAPKILMPKEMFIQEARSRQQRLLELSQTQDILDILEKWIDELAQFFGVSRLSAKVRLAECGFEEVKGAFIYIDDAYVPTHTWKRGYLEDNQTFSVNLIQLGLQLLSQPVLKKRVEKGELLYVESHLCINDAKYLSYDIAGTPFLTPYARYHMDECCIVFEISSSTRIGRSTSLTLLLNRDADSDIQFTISYPKDKNNWLEQVDVHIDDTQEIMLKLSGMNSFAPALVEVMRWRNVRNLELSDETNLGEKAISNLRNGKTEPKLETVIAICIGMKLPPRISKMLVELSGRTLRVGNQQEMLYEFFLDCTASWDVNKCNSLLVDKGFRELVPDRSGL</sequence>
<feature type="domain" description="HTH cro/C1-type" evidence="2">
    <location>
        <begin position="513"/>
        <end position="554"/>
    </location>
</feature>
<accession>A0A200I152</accession>
<dbReference type="InterPro" id="IPR010359">
    <property type="entry name" value="IrrE_HExxH"/>
</dbReference>
<dbReference type="InterPro" id="IPR001387">
    <property type="entry name" value="Cro/C1-type_HTH"/>
</dbReference>
<reference evidence="3 4" key="1">
    <citation type="submission" date="2017-05" db="EMBL/GenBank/DDBJ databases">
        <title>The Genome Sequence of Enterococcus faecium 2D5_DIV0622.</title>
        <authorList>
            <consortium name="The Broad Institute Genomics Platform"/>
            <consortium name="The Broad Institute Genomic Center for Infectious Diseases"/>
            <person name="Earl A."/>
            <person name="Manson A."/>
            <person name="Schwartman J."/>
            <person name="Gilmore M."/>
            <person name="Abouelleil A."/>
            <person name="Cao P."/>
            <person name="Chapman S."/>
            <person name="Cusick C."/>
            <person name="Shea T."/>
            <person name="Young S."/>
            <person name="Neafsey D."/>
            <person name="Nusbaum C."/>
            <person name="Birren B."/>
        </authorList>
    </citation>
    <scope>NUCLEOTIDE SEQUENCE [LARGE SCALE GENOMIC DNA]</scope>
    <source>
        <strain evidence="3 4">2D5_DIV0622</strain>
    </source>
</reference>
<dbReference type="GO" id="GO:0003677">
    <property type="term" value="F:DNA binding"/>
    <property type="evidence" value="ECO:0007669"/>
    <property type="project" value="InterPro"/>
</dbReference>
<dbReference type="RefSeq" id="WP_087663378.1">
    <property type="nucleotide sequence ID" value="NZ_NIBL01000002.1"/>
</dbReference>
<dbReference type="SUPFAM" id="SSF47413">
    <property type="entry name" value="lambda repressor-like DNA-binding domains"/>
    <property type="match status" value="1"/>
</dbReference>
<dbReference type="Pfam" id="PF06114">
    <property type="entry name" value="Peptidase_M78"/>
    <property type="match status" value="1"/>
</dbReference>
<comment type="caution">
    <text evidence="3">The sequence shown here is derived from an EMBL/GenBank/DDBJ whole genome shotgun (WGS) entry which is preliminary data.</text>
</comment>
<evidence type="ECO:0000313" key="3">
    <source>
        <dbReference type="EMBL" id="OUZ18060.1"/>
    </source>
</evidence>
<dbReference type="Proteomes" id="UP000196503">
    <property type="component" value="Unassembled WGS sequence"/>
</dbReference>
<proteinExistence type="inferred from homology"/>
<dbReference type="InterPro" id="IPR010982">
    <property type="entry name" value="Lambda_DNA-bd_dom_sf"/>
</dbReference>
<gene>
    <name evidence="3" type="ORF">A5869_001542</name>
</gene>
<dbReference type="PROSITE" id="PS50943">
    <property type="entry name" value="HTH_CROC1"/>
    <property type="match status" value="1"/>
</dbReference>
<evidence type="ECO:0000256" key="1">
    <source>
        <dbReference type="ARBA" id="ARBA00007227"/>
    </source>
</evidence>
<evidence type="ECO:0000259" key="2">
    <source>
        <dbReference type="PROSITE" id="PS50943"/>
    </source>
</evidence>
<dbReference type="EMBL" id="NIBL01000002">
    <property type="protein sequence ID" value="OUZ18060.1"/>
    <property type="molecule type" value="Genomic_DNA"/>
</dbReference>
<name>A0A200I152_9ENTE</name>
<dbReference type="CDD" id="cd00093">
    <property type="entry name" value="HTH_XRE"/>
    <property type="match status" value="1"/>
</dbReference>